<dbReference type="RefSeq" id="WP_002844461.1">
    <property type="nucleotide sequence ID" value="NZ_ADJN01000065.1"/>
</dbReference>
<evidence type="ECO:0000313" key="2">
    <source>
        <dbReference type="Proteomes" id="UP000004206"/>
    </source>
</evidence>
<accession>D3MTZ4</accession>
<organism evidence="1 2">
    <name type="scientific">Peptostreptococcus anaerobius 653-L</name>
    <dbReference type="NCBI Taxonomy" id="596329"/>
    <lineage>
        <taxon>Bacteria</taxon>
        <taxon>Bacillati</taxon>
        <taxon>Bacillota</taxon>
        <taxon>Clostridia</taxon>
        <taxon>Peptostreptococcales</taxon>
        <taxon>Peptostreptococcaceae</taxon>
        <taxon>Peptostreptococcus</taxon>
    </lineage>
</organism>
<name>D3MTZ4_9FIRM</name>
<sequence>MDNLKIAYKILVGIEASMYSPVFDAGHKTNIKTIVANRNKPRKDWNEI</sequence>
<gene>
    <name evidence="1" type="ORF">HMPREF0631_1300</name>
</gene>
<comment type="caution">
    <text evidence="1">The sequence shown here is derived from an EMBL/GenBank/DDBJ whole genome shotgun (WGS) entry which is preliminary data.</text>
</comment>
<protein>
    <submittedName>
        <fullName evidence="1">Uncharacterized protein</fullName>
    </submittedName>
</protein>
<proteinExistence type="predicted"/>
<keyword evidence="2" id="KW-1185">Reference proteome</keyword>
<evidence type="ECO:0000313" key="1">
    <source>
        <dbReference type="EMBL" id="EFD04341.1"/>
    </source>
</evidence>
<dbReference type="AlphaFoldDB" id="D3MTZ4"/>
<dbReference type="GeneID" id="79843687"/>
<reference evidence="1 2" key="1">
    <citation type="submission" date="2010-01" db="EMBL/GenBank/DDBJ databases">
        <authorList>
            <person name="Dodson R."/>
            <person name="Madupu R."/>
            <person name="Durkin A.S."/>
            <person name="Torralba M."/>
            <person name="Methe B."/>
            <person name="Sutton G.G."/>
            <person name="Strausberg R.L."/>
            <person name="Nelson K.E."/>
        </authorList>
    </citation>
    <scope>NUCLEOTIDE SEQUENCE [LARGE SCALE GENOMIC DNA]</scope>
    <source>
        <strain evidence="1 2">653-L</strain>
    </source>
</reference>
<dbReference type="EMBL" id="ADJN01000065">
    <property type="protein sequence ID" value="EFD04341.1"/>
    <property type="molecule type" value="Genomic_DNA"/>
</dbReference>
<dbReference type="Proteomes" id="UP000004206">
    <property type="component" value="Unassembled WGS sequence"/>
</dbReference>